<accession>S3J9K2</accession>
<gene>
    <name evidence="1" type="ORF">MAESPC_02857</name>
</gene>
<proteinExistence type="predicted"/>
<evidence type="ECO:0000313" key="2">
    <source>
        <dbReference type="Proteomes" id="UP000014617"/>
    </source>
</evidence>
<sequence>MIYGFQPSCPPFRYCKHIQLLKINYCFYWSAISVCFFFDFTRQVRKSLNFTSILIFFYSIKIYISSYSSNLKQLPGEVEIFKNNIFEQLRASLDKEYEKVSQYLKIRWCCQDERHFSCQTIVRINTFFPGFFRGITYYSVR</sequence>
<dbReference type="Proteomes" id="UP000014617">
    <property type="component" value="Unassembled WGS sequence"/>
</dbReference>
<reference evidence="1 2" key="1">
    <citation type="journal article" date="2013" name="Genome Announc.">
        <title>Draft Genome Sequence of the Brazilian Toxic Bloom-Forming Cyanobacterium Microcystis aeruginosa Strain SPC777.</title>
        <authorList>
            <person name="Fiore M.F."/>
            <person name="Alvarenga D.O."/>
            <person name="Varani A.M."/>
            <person name="Hoff-Risseti C."/>
            <person name="Crespim E."/>
            <person name="Ramos R.T."/>
            <person name="Silva A."/>
            <person name="Schaker P.D."/>
            <person name="Heck K."/>
            <person name="Rigonato J."/>
            <person name="Schneider M.P."/>
        </authorList>
    </citation>
    <scope>NUCLEOTIDE SEQUENCE [LARGE SCALE GENOMIC DNA]</scope>
    <source>
        <strain evidence="2">SPC 777</strain>
    </source>
</reference>
<protein>
    <submittedName>
        <fullName evidence="1">Uncharacterized protein</fullName>
    </submittedName>
</protein>
<name>S3J9K2_MICAE</name>
<dbReference type="AlphaFoldDB" id="S3J9K2"/>
<dbReference type="EMBL" id="ASZQ01000224">
    <property type="protein sequence ID" value="EPF21326.1"/>
    <property type="molecule type" value="Genomic_DNA"/>
</dbReference>
<comment type="caution">
    <text evidence="1">The sequence shown here is derived from an EMBL/GenBank/DDBJ whole genome shotgun (WGS) entry which is preliminary data.</text>
</comment>
<organism evidence="1 2">
    <name type="scientific">Microcystis aeruginosa SPC777</name>
    <dbReference type="NCBI Taxonomy" id="482300"/>
    <lineage>
        <taxon>Bacteria</taxon>
        <taxon>Bacillati</taxon>
        <taxon>Cyanobacteriota</taxon>
        <taxon>Cyanophyceae</taxon>
        <taxon>Oscillatoriophycideae</taxon>
        <taxon>Chroococcales</taxon>
        <taxon>Microcystaceae</taxon>
        <taxon>Microcystis</taxon>
    </lineage>
</organism>
<evidence type="ECO:0000313" key="1">
    <source>
        <dbReference type="EMBL" id="EPF21326.1"/>
    </source>
</evidence>